<sequence>MRNRGHYYAGALLVLLALGHFALGFRVTAGALAVLGAGLLTYVIWTQAEGRYYDGRHARANRWVDTASVWIGALTVAVFGNWAGLILLCCSVGAVALWERLPRGPEPDAEPS</sequence>
<feature type="transmembrane region" description="Helical" evidence="1">
    <location>
        <begin position="69"/>
        <end position="98"/>
    </location>
</feature>
<organism evidence="2 3">
    <name type="scientific">Corynebacterium otitidis ATCC 51513</name>
    <dbReference type="NCBI Taxonomy" id="883169"/>
    <lineage>
        <taxon>Bacteria</taxon>
        <taxon>Bacillati</taxon>
        <taxon>Actinomycetota</taxon>
        <taxon>Actinomycetes</taxon>
        <taxon>Mycobacteriales</taxon>
        <taxon>Corynebacteriaceae</taxon>
        <taxon>Corynebacterium</taxon>
    </lineage>
</organism>
<evidence type="ECO:0000313" key="2">
    <source>
        <dbReference type="EMBL" id="EJZ82743.1"/>
    </source>
</evidence>
<dbReference type="HOGENOM" id="CLU_2144776_0_0_11"/>
<keyword evidence="3" id="KW-1185">Reference proteome</keyword>
<name>K0YHU0_9CORY</name>
<dbReference type="RefSeq" id="WP_004600214.1">
    <property type="nucleotide sequence ID" value="NZ_CAJZ01000228.1"/>
</dbReference>
<keyword evidence="1" id="KW-1133">Transmembrane helix</keyword>
<evidence type="ECO:0000313" key="3">
    <source>
        <dbReference type="Proteomes" id="UP000006078"/>
    </source>
</evidence>
<keyword evidence="1" id="KW-0472">Membrane</keyword>
<proteinExistence type="predicted"/>
<accession>K0YHU0</accession>
<keyword evidence="1" id="KW-0812">Transmembrane</keyword>
<comment type="caution">
    <text evidence="2">The sequence shown here is derived from an EMBL/GenBank/DDBJ whole genome shotgun (WGS) entry which is preliminary data.</text>
</comment>
<gene>
    <name evidence="2" type="ORF">HMPREF9719_00324</name>
</gene>
<reference evidence="2 3" key="1">
    <citation type="submission" date="2012-08" db="EMBL/GenBank/DDBJ databases">
        <title>The Genome Sequence of Turicella otitidis ATCC 51513.</title>
        <authorList>
            <consortium name="The Broad Institute Genome Sequencing Platform"/>
            <person name="Earl A."/>
            <person name="Ward D."/>
            <person name="Feldgarden M."/>
            <person name="Gevers D."/>
            <person name="Huys G."/>
            <person name="Walker B."/>
            <person name="Young S.K."/>
            <person name="Zeng Q."/>
            <person name="Gargeya S."/>
            <person name="Fitzgerald M."/>
            <person name="Haas B."/>
            <person name="Abouelleil A."/>
            <person name="Alvarado L."/>
            <person name="Arachchi H.M."/>
            <person name="Berlin A.M."/>
            <person name="Chapman S.B."/>
            <person name="Goldberg J."/>
            <person name="Griggs A."/>
            <person name="Gujja S."/>
            <person name="Hansen M."/>
            <person name="Howarth C."/>
            <person name="Imamovic A."/>
            <person name="Larimer J."/>
            <person name="McCowen C."/>
            <person name="Montmayeur A."/>
            <person name="Murphy C."/>
            <person name="Neiman D."/>
            <person name="Pearson M."/>
            <person name="Priest M."/>
            <person name="Roberts A."/>
            <person name="Saif S."/>
            <person name="Shea T."/>
            <person name="Sisk P."/>
            <person name="Sykes S."/>
            <person name="Wortman J."/>
            <person name="Nusbaum C."/>
            <person name="Birren B."/>
        </authorList>
    </citation>
    <scope>NUCLEOTIDE SEQUENCE [LARGE SCALE GENOMIC DNA]</scope>
    <source>
        <strain evidence="2 3">ATCC 51513</strain>
    </source>
</reference>
<feature type="transmembrane region" description="Helical" evidence="1">
    <location>
        <begin position="29"/>
        <end position="48"/>
    </location>
</feature>
<evidence type="ECO:0000256" key="1">
    <source>
        <dbReference type="SAM" id="Phobius"/>
    </source>
</evidence>
<dbReference type="Proteomes" id="UP000006078">
    <property type="component" value="Unassembled WGS sequence"/>
</dbReference>
<dbReference type="EMBL" id="AHAE01000020">
    <property type="protein sequence ID" value="EJZ82743.1"/>
    <property type="molecule type" value="Genomic_DNA"/>
</dbReference>
<dbReference type="AlphaFoldDB" id="K0YHU0"/>
<protein>
    <submittedName>
        <fullName evidence="2">Uncharacterized protein</fullName>
    </submittedName>
</protein>
<feature type="transmembrane region" description="Helical" evidence="1">
    <location>
        <begin position="7"/>
        <end position="23"/>
    </location>
</feature>